<evidence type="ECO:0000313" key="3">
    <source>
        <dbReference type="Proteomes" id="UP000054388"/>
    </source>
</evidence>
<accession>A0A101CDP8</accession>
<sequence>MKTFIKNTGQKWLGWSVKNPKKFFTYSMIFLSVSFLISILQGIFFPSDMTFKIKPPMLYSNSSVAQNNQAKNSKEMEKIVGELQLLKAKRDRGELLKEDSLRIEYLFNQYQNFKNGH</sequence>
<keyword evidence="1" id="KW-0472">Membrane</keyword>
<dbReference type="AlphaFoldDB" id="A0A101CDP8"/>
<comment type="caution">
    <text evidence="2">The sequence shown here is derived from an EMBL/GenBank/DDBJ whole genome shotgun (WGS) entry which is preliminary data.</text>
</comment>
<feature type="transmembrane region" description="Helical" evidence="1">
    <location>
        <begin position="23"/>
        <end position="45"/>
    </location>
</feature>
<evidence type="ECO:0000313" key="2">
    <source>
        <dbReference type="EMBL" id="KUJ54334.1"/>
    </source>
</evidence>
<reference evidence="2 3" key="1">
    <citation type="submission" date="2015-10" db="EMBL/GenBank/DDBJ databases">
        <title>Genome sequence of Chryseobacterium greenlandense.</title>
        <authorList>
            <person name="Newman J."/>
            <person name="Fischer K."/>
            <person name="Miller J."/>
        </authorList>
    </citation>
    <scope>NUCLEOTIDE SEQUENCE [LARGE SCALE GENOMIC DNA]</scope>
    <source>
        <strain evidence="2 3">UMB34</strain>
    </source>
</reference>
<gene>
    <name evidence="2" type="ORF">AR686_17485</name>
</gene>
<organism evidence="2 3">
    <name type="scientific">Chryseobacterium aquaticum subsp. greenlandense</name>
    <dbReference type="NCBI Taxonomy" id="345663"/>
    <lineage>
        <taxon>Bacteria</taxon>
        <taxon>Pseudomonadati</taxon>
        <taxon>Bacteroidota</taxon>
        <taxon>Flavobacteriia</taxon>
        <taxon>Flavobacteriales</taxon>
        <taxon>Weeksellaceae</taxon>
        <taxon>Chryseobacterium group</taxon>
        <taxon>Chryseobacterium</taxon>
    </lineage>
</organism>
<dbReference type="RefSeq" id="WP_059137896.1">
    <property type="nucleotide sequence ID" value="NZ_LMAI01000014.1"/>
</dbReference>
<proteinExistence type="predicted"/>
<protein>
    <submittedName>
        <fullName evidence="2">Uncharacterized protein</fullName>
    </submittedName>
</protein>
<name>A0A101CDP8_9FLAO</name>
<keyword evidence="1" id="KW-0812">Transmembrane</keyword>
<evidence type="ECO:0000256" key="1">
    <source>
        <dbReference type="SAM" id="Phobius"/>
    </source>
</evidence>
<keyword evidence="1" id="KW-1133">Transmembrane helix</keyword>
<dbReference type="EMBL" id="LMAI01000014">
    <property type="protein sequence ID" value="KUJ54334.1"/>
    <property type="molecule type" value="Genomic_DNA"/>
</dbReference>
<dbReference type="Proteomes" id="UP000054388">
    <property type="component" value="Unassembled WGS sequence"/>
</dbReference>